<gene>
    <name evidence="3" type="ORF">FJT64_007102</name>
</gene>
<reference evidence="3 4" key="1">
    <citation type="submission" date="2019-07" db="EMBL/GenBank/DDBJ databases">
        <title>Draft genome assembly of a fouling barnacle, Amphibalanus amphitrite (Darwin, 1854): The first reference genome for Thecostraca.</title>
        <authorList>
            <person name="Kim W."/>
        </authorList>
    </citation>
    <scope>NUCLEOTIDE SEQUENCE [LARGE SCALE GENOMIC DNA]</scope>
    <source>
        <strain evidence="3">SNU_AA5</strain>
        <tissue evidence="3">Soma without cirri and trophi</tissue>
    </source>
</reference>
<keyword evidence="2" id="KW-0732">Signal</keyword>
<dbReference type="EMBL" id="VIIS01001625">
    <property type="protein sequence ID" value="KAF0295339.1"/>
    <property type="molecule type" value="Genomic_DNA"/>
</dbReference>
<evidence type="ECO:0000256" key="1">
    <source>
        <dbReference type="SAM" id="MobiDB-lite"/>
    </source>
</evidence>
<dbReference type="OrthoDB" id="6347202at2759"/>
<feature type="region of interest" description="Disordered" evidence="1">
    <location>
        <begin position="132"/>
        <end position="153"/>
    </location>
</feature>
<accession>A0A6A4VQY4</accession>
<feature type="compositionally biased region" description="Basic residues" evidence="1">
    <location>
        <begin position="439"/>
        <end position="455"/>
    </location>
</feature>
<sequence length="572" mass="62011">MSAARRAAASPLPQLLLAAQLVCGAAAAYVAHQAVYVPTRYGAPPPALGPAPHGYLAVVGPFGWSAPTQVRHQVHHHSTVVHGAPPRPLQSTGHSAPHSAAKAPTNAPLPPPSTNDSYSAYVLPGGNGYSYAKEAGSGDNSGGSKGGDSGEIPKLQLDYGVPVTGFLEAQLSSSSGTSINWSMGMTPANRSLPLIPDDIPVLGDDLPDDGCARDEVRLRSTNRWYIASEPCQPILQQGCCPEGQWVVVNKYTRMGECAPRLCPSGFAFVERDGLCHDLQEEGLCPDNRRVYVTAFGEPRCGCADGEYVDTAGECRPLYSTVGCPYRQQLRFNAAFKLECQPAVCPKERPVPFQGWCKNFGDSCGTDYRFVLGFDTTRLEAKCYPSEELDIGGRHSAHTPTTTAPAPTVPALQDTYLPPPGQGRVQYARRTGAARGRWLWQRRRRQQRPGLRRRRPPPQQFAPWSRLDVDQVTFVDRERVSAEQLAKFERSGQAGRRRRRFRRQIFAEVPLLNTCKPGARSGPNFKCRDKALPGSGSRSARSPVPPANAPKCPAGQRLDALGRCRQTVGGLGK</sequence>
<proteinExistence type="predicted"/>
<evidence type="ECO:0000313" key="4">
    <source>
        <dbReference type="Proteomes" id="UP000440578"/>
    </source>
</evidence>
<feature type="compositionally biased region" description="Gly residues" evidence="1">
    <location>
        <begin position="139"/>
        <end position="149"/>
    </location>
</feature>
<feature type="region of interest" description="Disordered" evidence="1">
    <location>
        <begin position="437"/>
        <end position="463"/>
    </location>
</feature>
<dbReference type="Proteomes" id="UP000440578">
    <property type="component" value="Unassembled WGS sequence"/>
</dbReference>
<comment type="caution">
    <text evidence="3">The sequence shown here is derived from an EMBL/GenBank/DDBJ whole genome shotgun (WGS) entry which is preliminary data.</text>
</comment>
<feature type="region of interest" description="Disordered" evidence="1">
    <location>
        <begin position="517"/>
        <end position="554"/>
    </location>
</feature>
<evidence type="ECO:0000256" key="2">
    <source>
        <dbReference type="SAM" id="SignalP"/>
    </source>
</evidence>
<protein>
    <recommendedName>
        <fullName evidence="5">DUF4789 domain-containing protein</fullName>
    </recommendedName>
</protein>
<name>A0A6A4VQY4_AMPAM</name>
<dbReference type="AlphaFoldDB" id="A0A6A4VQY4"/>
<feature type="region of interest" description="Disordered" evidence="1">
    <location>
        <begin position="80"/>
        <end position="120"/>
    </location>
</feature>
<evidence type="ECO:0008006" key="5">
    <source>
        <dbReference type="Google" id="ProtNLM"/>
    </source>
</evidence>
<organism evidence="3 4">
    <name type="scientific">Amphibalanus amphitrite</name>
    <name type="common">Striped barnacle</name>
    <name type="synonym">Balanus amphitrite</name>
    <dbReference type="NCBI Taxonomy" id="1232801"/>
    <lineage>
        <taxon>Eukaryota</taxon>
        <taxon>Metazoa</taxon>
        <taxon>Ecdysozoa</taxon>
        <taxon>Arthropoda</taxon>
        <taxon>Crustacea</taxon>
        <taxon>Multicrustacea</taxon>
        <taxon>Cirripedia</taxon>
        <taxon>Thoracica</taxon>
        <taxon>Thoracicalcarea</taxon>
        <taxon>Balanomorpha</taxon>
        <taxon>Balanoidea</taxon>
        <taxon>Balanidae</taxon>
        <taxon>Amphibalaninae</taxon>
        <taxon>Amphibalanus</taxon>
    </lineage>
</organism>
<evidence type="ECO:0000313" key="3">
    <source>
        <dbReference type="EMBL" id="KAF0295339.1"/>
    </source>
</evidence>
<dbReference type="PANTHER" id="PTHR21177:SF7">
    <property type="entry name" value="GH11627P"/>
    <property type="match status" value="1"/>
</dbReference>
<keyword evidence="4" id="KW-1185">Reference proteome</keyword>
<feature type="chain" id="PRO_5025346472" description="DUF4789 domain-containing protein" evidence="2">
    <location>
        <begin position="28"/>
        <end position="572"/>
    </location>
</feature>
<dbReference type="PANTHER" id="PTHR21177">
    <property type="entry name" value="IP06524P-RELATED"/>
    <property type="match status" value="1"/>
</dbReference>
<feature type="signal peptide" evidence="2">
    <location>
        <begin position="1"/>
        <end position="27"/>
    </location>
</feature>